<dbReference type="EMBL" id="MT142635">
    <property type="protein sequence ID" value="QJA86459.1"/>
    <property type="molecule type" value="Genomic_DNA"/>
</dbReference>
<protein>
    <recommendedName>
        <fullName evidence="2">Terminase</fullName>
    </recommendedName>
</protein>
<sequence>MAGASQYRASDFIDAIPGSGGIISVIAKRVGCAWHTAKKYIDSYATVRAAYDDECQGILDLAESTVIRSIKEGGAADARWYLTMKGRGRGYAPTQRQELDVTVKDLDSAIERELERLAARGEGATIDPPEGD</sequence>
<gene>
    <name evidence="1" type="ORF">MM415B02079_0013</name>
</gene>
<evidence type="ECO:0008006" key="2">
    <source>
        <dbReference type="Google" id="ProtNLM"/>
    </source>
</evidence>
<dbReference type="AlphaFoldDB" id="A0A6M3KWU9"/>
<reference evidence="1" key="1">
    <citation type="submission" date="2020-03" db="EMBL/GenBank/DDBJ databases">
        <title>The deep terrestrial virosphere.</title>
        <authorList>
            <person name="Holmfeldt K."/>
            <person name="Nilsson E."/>
            <person name="Simone D."/>
            <person name="Lopez-Fernandez M."/>
            <person name="Wu X."/>
            <person name="de Brujin I."/>
            <person name="Lundin D."/>
            <person name="Andersson A."/>
            <person name="Bertilsson S."/>
            <person name="Dopson M."/>
        </authorList>
    </citation>
    <scope>NUCLEOTIDE SEQUENCE</scope>
    <source>
        <strain evidence="1">MM415B02079</strain>
    </source>
</reference>
<organism evidence="1">
    <name type="scientific">viral metagenome</name>
    <dbReference type="NCBI Taxonomy" id="1070528"/>
    <lineage>
        <taxon>unclassified sequences</taxon>
        <taxon>metagenomes</taxon>
        <taxon>organismal metagenomes</taxon>
    </lineage>
</organism>
<name>A0A6M3KWU9_9ZZZZ</name>
<proteinExistence type="predicted"/>
<accession>A0A6M3KWU9</accession>
<evidence type="ECO:0000313" key="1">
    <source>
        <dbReference type="EMBL" id="QJA86459.1"/>
    </source>
</evidence>